<keyword evidence="3" id="KW-1185">Reference proteome</keyword>
<gene>
    <name evidence="2" type="ORF">BPA01_37200</name>
</gene>
<dbReference type="EMBL" id="BJMH01000019">
    <property type="protein sequence ID" value="GEB34140.1"/>
    <property type="molecule type" value="Genomic_DNA"/>
</dbReference>
<comment type="caution">
    <text evidence="2">The sequence shown here is derived from an EMBL/GenBank/DDBJ whole genome shotgun (WGS) entry which is preliminary data.</text>
</comment>
<name>A0A4Y3PI17_BREPA</name>
<dbReference type="Proteomes" id="UP000316882">
    <property type="component" value="Unassembled WGS sequence"/>
</dbReference>
<feature type="domain" description="Integrase catalytic" evidence="1">
    <location>
        <begin position="3"/>
        <end position="60"/>
    </location>
</feature>
<dbReference type="AlphaFoldDB" id="A0A4Y3PI17"/>
<dbReference type="GO" id="GO:0015074">
    <property type="term" value="P:DNA integration"/>
    <property type="evidence" value="ECO:0007669"/>
    <property type="project" value="InterPro"/>
</dbReference>
<accession>A0A4Y3PI17</accession>
<reference evidence="2 3" key="1">
    <citation type="submission" date="2019-06" db="EMBL/GenBank/DDBJ databases">
        <title>Whole genome shotgun sequence of Brevibacillus parabrevis NBRC 12334.</title>
        <authorList>
            <person name="Hosoyama A."/>
            <person name="Uohara A."/>
            <person name="Ohji S."/>
            <person name="Ichikawa N."/>
        </authorList>
    </citation>
    <scope>NUCLEOTIDE SEQUENCE [LARGE SCALE GENOMIC DNA]</scope>
    <source>
        <strain evidence="2 3">NBRC 12334</strain>
    </source>
</reference>
<dbReference type="InterPro" id="IPR012337">
    <property type="entry name" value="RNaseH-like_sf"/>
</dbReference>
<dbReference type="InterPro" id="IPR001584">
    <property type="entry name" value="Integrase_cat-core"/>
</dbReference>
<dbReference type="Pfam" id="PF13333">
    <property type="entry name" value="rve_2"/>
    <property type="match status" value="1"/>
</dbReference>
<dbReference type="RefSeq" id="WP_167470305.1">
    <property type="nucleotide sequence ID" value="NZ_BJMH01000019.1"/>
</dbReference>
<evidence type="ECO:0000259" key="1">
    <source>
        <dbReference type="Pfam" id="PF13333"/>
    </source>
</evidence>
<evidence type="ECO:0000313" key="3">
    <source>
        <dbReference type="Proteomes" id="UP000316882"/>
    </source>
</evidence>
<dbReference type="SUPFAM" id="SSF53098">
    <property type="entry name" value="Ribonuclease H-like"/>
    <property type="match status" value="1"/>
</dbReference>
<dbReference type="STRING" id="54914.AV540_25570"/>
<protein>
    <recommendedName>
        <fullName evidence="1">Integrase catalytic domain-containing protein</fullName>
    </recommendedName>
</protein>
<organism evidence="2 3">
    <name type="scientific">Brevibacillus parabrevis</name>
    <dbReference type="NCBI Taxonomy" id="54914"/>
    <lineage>
        <taxon>Bacteria</taxon>
        <taxon>Bacillati</taxon>
        <taxon>Bacillota</taxon>
        <taxon>Bacilli</taxon>
        <taxon>Bacillales</taxon>
        <taxon>Paenibacillaceae</taxon>
        <taxon>Brevibacillus</taxon>
    </lineage>
</organism>
<sequence length="64" mass="7659">MAEATYKIIKTEFVNVNQMNFQSLRHLVLELYDYVNWFNKHRIHGTLGYVTPAQYRQEALKKVV</sequence>
<proteinExistence type="predicted"/>
<evidence type="ECO:0000313" key="2">
    <source>
        <dbReference type="EMBL" id="GEB34140.1"/>
    </source>
</evidence>